<comment type="similarity">
    <text evidence="3">Belongs to the PP2C family.</text>
</comment>
<organism evidence="14 15">
    <name type="scientific">Oryza sativa subsp. japonica</name>
    <name type="common">Rice</name>
    <dbReference type="NCBI Taxonomy" id="39947"/>
    <lineage>
        <taxon>Eukaryota</taxon>
        <taxon>Viridiplantae</taxon>
        <taxon>Streptophyta</taxon>
        <taxon>Embryophyta</taxon>
        <taxon>Tracheophyta</taxon>
        <taxon>Spermatophyta</taxon>
        <taxon>Magnoliopsida</taxon>
        <taxon>Liliopsida</taxon>
        <taxon>Poales</taxon>
        <taxon>Poaceae</taxon>
        <taxon>BOP clade</taxon>
        <taxon>Oryzoideae</taxon>
        <taxon>Oryzeae</taxon>
        <taxon>Oryzinae</taxon>
        <taxon>Oryza</taxon>
        <taxon>Oryza sativa</taxon>
    </lineage>
</organism>
<evidence type="ECO:0000256" key="3">
    <source>
        <dbReference type="ARBA" id="ARBA00006702"/>
    </source>
</evidence>
<dbReference type="SMART" id="SM00332">
    <property type="entry name" value="PP2Cc"/>
    <property type="match status" value="1"/>
</dbReference>
<gene>
    <name evidence="14" type="primary">P0470A03.13-2</name>
</gene>
<dbReference type="SUPFAM" id="SSF81606">
    <property type="entry name" value="PP2C-like"/>
    <property type="match status" value="1"/>
</dbReference>
<evidence type="ECO:0000256" key="2">
    <source>
        <dbReference type="ARBA" id="ARBA00001946"/>
    </source>
</evidence>
<evidence type="ECO:0000313" key="15">
    <source>
        <dbReference type="Proteomes" id="UP000000763"/>
    </source>
</evidence>
<keyword evidence="8" id="KW-0904">Protein phosphatase</keyword>
<protein>
    <recommendedName>
        <fullName evidence="4">protein-serine/threonine phosphatase</fullName>
        <ecNumber evidence="4">3.1.3.16</ecNumber>
    </recommendedName>
</protein>
<dbReference type="PANTHER" id="PTHR47992">
    <property type="entry name" value="PROTEIN PHOSPHATASE"/>
    <property type="match status" value="1"/>
</dbReference>
<dbReference type="CDD" id="cd00143">
    <property type="entry name" value="PP2Cc"/>
    <property type="match status" value="1"/>
</dbReference>
<keyword evidence="6" id="KW-0378">Hydrolase</keyword>
<evidence type="ECO:0000256" key="6">
    <source>
        <dbReference type="ARBA" id="ARBA00022801"/>
    </source>
</evidence>
<dbReference type="Gene3D" id="3.60.40.10">
    <property type="entry name" value="PPM-type phosphatase domain"/>
    <property type="match status" value="1"/>
</dbReference>
<dbReference type="EC" id="3.1.3.16" evidence="4"/>
<evidence type="ECO:0000256" key="1">
    <source>
        <dbReference type="ARBA" id="ARBA00001936"/>
    </source>
</evidence>
<comment type="cofactor">
    <cofactor evidence="1">
        <name>Mn(2+)</name>
        <dbReference type="ChEBI" id="CHEBI:29035"/>
    </cofactor>
</comment>
<reference evidence="15" key="2">
    <citation type="journal article" date="2008" name="Nucleic Acids Res.">
        <title>The rice annotation project database (RAP-DB): 2008 update.</title>
        <authorList>
            <consortium name="The rice annotation project (RAP)"/>
        </authorList>
    </citation>
    <scope>GENOME REANNOTATION</scope>
    <source>
        <strain evidence="15">cv. Nipponbare</strain>
    </source>
</reference>
<evidence type="ECO:0000256" key="7">
    <source>
        <dbReference type="ARBA" id="ARBA00022842"/>
    </source>
</evidence>
<name>A0A0P0VGN6_ORYSJ</name>
<keyword evidence="5" id="KW-0479">Metal-binding</keyword>
<comment type="catalytic activity">
    <reaction evidence="10">
        <text>O-phospho-L-seryl-[protein] + H2O = L-seryl-[protein] + phosphate</text>
        <dbReference type="Rhea" id="RHEA:20629"/>
        <dbReference type="Rhea" id="RHEA-COMP:9863"/>
        <dbReference type="Rhea" id="RHEA-COMP:11604"/>
        <dbReference type="ChEBI" id="CHEBI:15377"/>
        <dbReference type="ChEBI" id="CHEBI:29999"/>
        <dbReference type="ChEBI" id="CHEBI:43474"/>
        <dbReference type="ChEBI" id="CHEBI:83421"/>
        <dbReference type="EC" id="3.1.3.16"/>
    </reaction>
</comment>
<dbReference type="InterPro" id="IPR015655">
    <property type="entry name" value="PP2C"/>
</dbReference>
<evidence type="ECO:0000259" key="13">
    <source>
        <dbReference type="PROSITE" id="PS51746"/>
    </source>
</evidence>
<keyword evidence="7" id="KW-0460">Magnesium</keyword>
<dbReference type="Pfam" id="PF00481">
    <property type="entry name" value="PP2C"/>
    <property type="match status" value="1"/>
</dbReference>
<dbReference type="GO" id="GO:0004722">
    <property type="term" value="F:protein serine/threonine phosphatase activity"/>
    <property type="evidence" value="ECO:0007669"/>
    <property type="project" value="UniProtKB-EC"/>
</dbReference>
<keyword evidence="9" id="KW-0464">Manganese</keyword>
<proteinExistence type="inferred from homology"/>
<reference evidence="15" key="1">
    <citation type="journal article" date="2005" name="Nature">
        <title>The map-based sequence of the rice genome.</title>
        <authorList>
            <consortium name="International rice genome sequencing project (IRGSP)"/>
            <person name="Matsumoto T."/>
            <person name="Wu J."/>
            <person name="Kanamori H."/>
            <person name="Katayose Y."/>
            <person name="Fujisawa M."/>
            <person name="Namiki N."/>
            <person name="Mizuno H."/>
            <person name="Yamamoto K."/>
            <person name="Antonio B.A."/>
            <person name="Baba T."/>
            <person name="Sakata K."/>
            <person name="Nagamura Y."/>
            <person name="Aoki H."/>
            <person name="Arikawa K."/>
            <person name="Arita K."/>
            <person name="Bito T."/>
            <person name="Chiden Y."/>
            <person name="Fujitsuka N."/>
            <person name="Fukunaka R."/>
            <person name="Hamada M."/>
            <person name="Harada C."/>
            <person name="Hayashi A."/>
            <person name="Hijishita S."/>
            <person name="Honda M."/>
            <person name="Hosokawa S."/>
            <person name="Ichikawa Y."/>
            <person name="Idonuma A."/>
            <person name="Iijima M."/>
            <person name="Ikeda M."/>
            <person name="Ikeno M."/>
            <person name="Ito K."/>
            <person name="Ito S."/>
            <person name="Ito T."/>
            <person name="Ito Y."/>
            <person name="Ito Y."/>
            <person name="Iwabuchi A."/>
            <person name="Kamiya K."/>
            <person name="Karasawa W."/>
            <person name="Kurita K."/>
            <person name="Katagiri S."/>
            <person name="Kikuta A."/>
            <person name="Kobayashi H."/>
            <person name="Kobayashi N."/>
            <person name="Machita K."/>
            <person name="Maehara T."/>
            <person name="Masukawa M."/>
            <person name="Mizubayashi T."/>
            <person name="Mukai Y."/>
            <person name="Nagasaki H."/>
            <person name="Nagata Y."/>
            <person name="Naito S."/>
            <person name="Nakashima M."/>
            <person name="Nakama Y."/>
            <person name="Nakamichi Y."/>
            <person name="Nakamura M."/>
            <person name="Meguro A."/>
            <person name="Negishi M."/>
            <person name="Ohta I."/>
            <person name="Ohta T."/>
            <person name="Okamoto M."/>
            <person name="Ono N."/>
            <person name="Saji S."/>
            <person name="Sakaguchi M."/>
            <person name="Sakai K."/>
            <person name="Shibata M."/>
            <person name="Shimokawa T."/>
            <person name="Song J."/>
            <person name="Takazaki Y."/>
            <person name="Terasawa K."/>
            <person name="Tsugane M."/>
            <person name="Tsuji K."/>
            <person name="Ueda S."/>
            <person name="Waki K."/>
            <person name="Yamagata H."/>
            <person name="Yamamoto M."/>
            <person name="Yamamoto S."/>
            <person name="Yamane H."/>
            <person name="Yoshiki S."/>
            <person name="Yoshihara R."/>
            <person name="Yukawa K."/>
            <person name="Zhong H."/>
            <person name="Yano M."/>
            <person name="Yuan Q."/>
            <person name="Ouyang S."/>
            <person name="Liu J."/>
            <person name="Jones K.M."/>
            <person name="Gansberger K."/>
            <person name="Moffat K."/>
            <person name="Hill J."/>
            <person name="Bera J."/>
            <person name="Fadrosh D."/>
            <person name="Jin S."/>
            <person name="Johri S."/>
            <person name="Kim M."/>
            <person name="Overton L."/>
            <person name="Reardon M."/>
            <person name="Tsitrin T."/>
            <person name="Vuong H."/>
            <person name="Weaver B."/>
            <person name="Ciecko A."/>
            <person name="Tallon L."/>
            <person name="Jackson J."/>
            <person name="Pai G."/>
            <person name="Aken S.V."/>
            <person name="Utterback T."/>
            <person name="Reidmuller S."/>
            <person name="Feldblyum T."/>
            <person name="Hsiao J."/>
            <person name="Zismann V."/>
            <person name="Iobst S."/>
            <person name="de Vazeille A.R."/>
            <person name="Buell C.R."/>
            <person name="Ying K."/>
            <person name="Li Y."/>
            <person name="Lu T."/>
            <person name="Huang Y."/>
            <person name="Zhao Q."/>
            <person name="Feng Q."/>
            <person name="Zhang L."/>
            <person name="Zhu J."/>
            <person name="Weng Q."/>
            <person name="Mu J."/>
            <person name="Lu Y."/>
            <person name="Fan D."/>
            <person name="Liu Y."/>
            <person name="Guan J."/>
            <person name="Zhang Y."/>
            <person name="Yu S."/>
            <person name="Liu X."/>
            <person name="Zhang Y."/>
            <person name="Hong G."/>
            <person name="Han B."/>
            <person name="Choisne N."/>
            <person name="Demange N."/>
            <person name="Orjeda G."/>
            <person name="Samain S."/>
            <person name="Cattolico L."/>
            <person name="Pelletier E."/>
            <person name="Couloux A."/>
            <person name="Segurens B."/>
            <person name="Wincker P."/>
            <person name="D'Hont A."/>
            <person name="Scarpelli C."/>
            <person name="Weissenbach J."/>
            <person name="Salanoubat M."/>
            <person name="Quetier F."/>
            <person name="Yu Y."/>
            <person name="Kim H.R."/>
            <person name="Rambo T."/>
            <person name="Currie J."/>
            <person name="Collura K."/>
            <person name="Luo M."/>
            <person name="Yang T."/>
            <person name="Ammiraju J.S.S."/>
            <person name="Engler F."/>
            <person name="Soderlund C."/>
            <person name="Wing R.A."/>
            <person name="Palmer L.E."/>
            <person name="de la Bastide M."/>
            <person name="Spiegel L."/>
            <person name="Nascimento L."/>
            <person name="Zutavern T."/>
            <person name="O'Shaughnessy A."/>
            <person name="Dike S."/>
            <person name="Dedhia N."/>
            <person name="Preston R."/>
            <person name="Balija V."/>
            <person name="McCombie W.R."/>
            <person name="Chow T."/>
            <person name="Chen H."/>
            <person name="Chung M."/>
            <person name="Chen C."/>
            <person name="Shaw J."/>
            <person name="Wu H."/>
            <person name="Hsiao K."/>
            <person name="Chao Y."/>
            <person name="Chu M."/>
            <person name="Cheng C."/>
            <person name="Hour A."/>
            <person name="Lee P."/>
            <person name="Lin S."/>
            <person name="Lin Y."/>
            <person name="Liou J."/>
            <person name="Liu S."/>
            <person name="Hsing Y."/>
            <person name="Raghuvanshi S."/>
            <person name="Mohanty A."/>
            <person name="Bharti A.K."/>
            <person name="Gaur A."/>
            <person name="Gupta V."/>
            <person name="Kumar D."/>
            <person name="Ravi V."/>
            <person name="Vij S."/>
            <person name="Kapur A."/>
            <person name="Khurana P."/>
            <person name="Khurana P."/>
            <person name="Khurana J.P."/>
            <person name="Tyagi A.K."/>
            <person name="Gaikwad K."/>
            <person name="Singh A."/>
            <person name="Dalal V."/>
            <person name="Srivastava S."/>
            <person name="Dixit A."/>
            <person name="Pal A.K."/>
            <person name="Ghazi I.A."/>
            <person name="Yadav M."/>
            <person name="Pandit A."/>
            <person name="Bhargava A."/>
            <person name="Sureshbabu K."/>
            <person name="Batra K."/>
            <person name="Sharma T.R."/>
            <person name="Mohapatra T."/>
            <person name="Singh N.K."/>
            <person name="Messing J."/>
            <person name="Nelson A.B."/>
            <person name="Fuks G."/>
            <person name="Kavchok S."/>
            <person name="Keizer G."/>
            <person name="Linton E."/>
            <person name="Llaca V."/>
            <person name="Song R."/>
            <person name="Tanyolac B."/>
            <person name="Young S."/>
            <person name="Ho-Il K."/>
            <person name="Hahn J.H."/>
            <person name="Sangsakoo G."/>
            <person name="Vanavichit A."/>
            <person name="de Mattos Luiz.A.T."/>
            <person name="Zimmer P.D."/>
            <person name="Malone G."/>
            <person name="Dellagostin O."/>
            <person name="de Oliveira A.C."/>
            <person name="Bevan M."/>
            <person name="Bancroft I."/>
            <person name="Minx P."/>
            <person name="Cordum H."/>
            <person name="Wilson R."/>
            <person name="Cheng Z."/>
            <person name="Jin W."/>
            <person name="Jiang J."/>
            <person name="Leong S.A."/>
            <person name="Iwama H."/>
            <person name="Gojobori T."/>
            <person name="Itoh T."/>
            <person name="Niimura Y."/>
            <person name="Fujii Y."/>
            <person name="Habara T."/>
            <person name="Sakai H."/>
            <person name="Sato Y."/>
            <person name="Wilson G."/>
            <person name="Kumar K."/>
            <person name="McCouch S."/>
            <person name="Juretic N."/>
            <person name="Hoen D."/>
            <person name="Wright S."/>
            <person name="Bruskiewich R."/>
            <person name="Bureau T."/>
            <person name="Miyao A."/>
            <person name="Hirochika H."/>
            <person name="Nishikawa T."/>
            <person name="Kadowaki K."/>
            <person name="Sugiura M."/>
            <person name="Burr B."/>
            <person name="Sasaki T."/>
        </authorList>
    </citation>
    <scope>NUCLEOTIDE SEQUENCE [LARGE SCALE GENOMIC DNA]</scope>
    <source>
        <strain evidence="15">cv. Nipponbare</strain>
    </source>
</reference>
<dbReference type="Proteomes" id="UP000000763">
    <property type="component" value="Chromosome 2"/>
</dbReference>
<comment type="catalytic activity">
    <reaction evidence="11">
        <text>O-phospho-L-threonyl-[protein] + H2O = L-threonyl-[protein] + phosphate</text>
        <dbReference type="Rhea" id="RHEA:47004"/>
        <dbReference type="Rhea" id="RHEA-COMP:11060"/>
        <dbReference type="Rhea" id="RHEA-COMP:11605"/>
        <dbReference type="ChEBI" id="CHEBI:15377"/>
        <dbReference type="ChEBI" id="CHEBI:30013"/>
        <dbReference type="ChEBI" id="CHEBI:43474"/>
        <dbReference type="ChEBI" id="CHEBI:61977"/>
        <dbReference type="EC" id="3.1.3.16"/>
    </reaction>
</comment>
<dbReference type="InterPro" id="IPR001932">
    <property type="entry name" value="PPM-type_phosphatase-like_dom"/>
</dbReference>
<evidence type="ECO:0000256" key="8">
    <source>
        <dbReference type="ARBA" id="ARBA00022912"/>
    </source>
</evidence>
<evidence type="ECO:0000256" key="11">
    <source>
        <dbReference type="ARBA" id="ARBA00048336"/>
    </source>
</evidence>
<evidence type="ECO:0000313" key="14">
    <source>
        <dbReference type="EMBL" id="BAD17062.1"/>
    </source>
</evidence>
<feature type="domain" description="PPM-type phosphatase" evidence="13">
    <location>
        <begin position="35"/>
        <end position="339"/>
    </location>
</feature>
<dbReference type="GO" id="GO:0046872">
    <property type="term" value="F:metal ion binding"/>
    <property type="evidence" value="ECO:0007669"/>
    <property type="project" value="UniProtKB-KW"/>
</dbReference>
<evidence type="ECO:0000256" key="10">
    <source>
        <dbReference type="ARBA" id="ARBA00047761"/>
    </source>
</evidence>
<dbReference type="InterPro" id="IPR036457">
    <property type="entry name" value="PPM-type-like_dom_sf"/>
</dbReference>
<dbReference type="Gramene" id="Os02t0224100-02">
    <property type="protein sequence ID" value="Os02t0224100-02"/>
    <property type="gene ID" value="Os02g0224100"/>
</dbReference>
<accession>A0A0P0VGN6</accession>
<dbReference type="PROSITE" id="PS51746">
    <property type="entry name" value="PPM_2"/>
    <property type="match status" value="1"/>
</dbReference>
<feature type="region of interest" description="Disordered" evidence="12">
    <location>
        <begin position="104"/>
        <end position="128"/>
    </location>
</feature>
<sequence>MFSIRRISEKLASFLVEFLGDQTSHAMQRCNVVWILKLMSVSWVRQGFGMEDGVFCGVFDGHGRCGQFISKLVRDYLPFMILSHRNALLLADAAADDDDDAAFSDDAAASSSADSSGNSSPQPSASASAQMLEEWRQACASAFAAMDGELKLQPNLDCAFSGTTAVCAIKQGRDLIIANLGDSRAVLATMSDTGYLQAVQLTVDHKPSVPEEAARIKRSGGRVFGLKDEPGVMRVWLPGENSPGLAMARSLGDMRLKRHGVIPAPEVTSRRVTGADLFMVLATDGVWDVLSNEEVVSIVCATPRKQHASKAVVEAAVQRWRAKFPTSRVDDCSAVCLFLHDHTLGTAAAASAAAAAAARKARRASTATPPAS</sequence>
<dbReference type="FunFam" id="3.60.40.10:FF:000063">
    <property type="entry name" value="Probable protein phosphatase 2C 12"/>
    <property type="match status" value="1"/>
</dbReference>
<evidence type="ECO:0000256" key="4">
    <source>
        <dbReference type="ARBA" id="ARBA00013081"/>
    </source>
</evidence>
<dbReference type="EMBL" id="AP004779">
    <property type="protein sequence ID" value="BAD17062.1"/>
    <property type="molecule type" value="Genomic_DNA"/>
</dbReference>
<evidence type="ECO:0000256" key="12">
    <source>
        <dbReference type="SAM" id="MobiDB-lite"/>
    </source>
</evidence>
<dbReference type="AlphaFoldDB" id="A0A0P0VGN6"/>
<comment type="cofactor">
    <cofactor evidence="2">
        <name>Mg(2+)</name>
        <dbReference type="ChEBI" id="CHEBI:18420"/>
    </cofactor>
</comment>
<evidence type="ECO:0000256" key="9">
    <source>
        <dbReference type="ARBA" id="ARBA00023211"/>
    </source>
</evidence>
<evidence type="ECO:0000256" key="5">
    <source>
        <dbReference type="ARBA" id="ARBA00022723"/>
    </source>
</evidence>